<gene>
    <name evidence="15" type="primary">cirA_4</name>
    <name evidence="15" type="ORF">VRLFYP33_02238</name>
</gene>
<protein>
    <submittedName>
        <fullName evidence="15">Colicin I receptor</fullName>
    </submittedName>
</protein>
<keyword evidence="3 10" id="KW-1134">Transmembrane beta strand</keyword>
<dbReference type="GO" id="GO:0015344">
    <property type="term" value="F:siderophore uptake transmembrane transporter activity"/>
    <property type="evidence" value="ECO:0007669"/>
    <property type="project" value="TreeGrafter"/>
</dbReference>
<feature type="domain" description="TonB-dependent receptor-like beta-barrel" evidence="13">
    <location>
        <begin position="269"/>
        <end position="713"/>
    </location>
</feature>
<reference evidence="15" key="1">
    <citation type="submission" date="2019-11" db="EMBL/GenBank/DDBJ databases">
        <authorList>
            <person name="Feng L."/>
        </authorList>
    </citation>
    <scope>NUCLEOTIDE SEQUENCE</scope>
    <source>
        <strain evidence="15">VrattiLFYP33</strain>
    </source>
</reference>
<dbReference type="AlphaFoldDB" id="A0A6N3FAT7"/>
<evidence type="ECO:0000313" key="15">
    <source>
        <dbReference type="EMBL" id="VYU49175.1"/>
    </source>
</evidence>
<evidence type="ECO:0000259" key="13">
    <source>
        <dbReference type="Pfam" id="PF00593"/>
    </source>
</evidence>
<dbReference type="Gene3D" id="2.170.130.10">
    <property type="entry name" value="TonB-dependent receptor, plug domain"/>
    <property type="match status" value="1"/>
</dbReference>
<dbReference type="PROSITE" id="PS51257">
    <property type="entry name" value="PROKAR_LIPOPROTEIN"/>
    <property type="match status" value="1"/>
</dbReference>
<dbReference type="InterPro" id="IPR039426">
    <property type="entry name" value="TonB-dep_rcpt-like"/>
</dbReference>
<accession>A0A6N3FAT7</accession>
<feature type="domain" description="TonB-dependent receptor plug" evidence="14">
    <location>
        <begin position="51"/>
        <end position="152"/>
    </location>
</feature>
<evidence type="ECO:0000256" key="7">
    <source>
        <dbReference type="ARBA" id="ARBA00023136"/>
    </source>
</evidence>
<dbReference type="GO" id="GO:0009279">
    <property type="term" value="C:cell outer membrane"/>
    <property type="evidence" value="ECO:0007669"/>
    <property type="project" value="UniProtKB-SubCell"/>
</dbReference>
<evidence type="ECO:0000256" key="9">
    <source>
        <dbReference type="ARBA" id="ARBA00023237"/>
    </source>
</evidence>
<keyword evidence="5 12" id="KW-0732">Signal</keyword>
<dbReference type="PANTHER" id="PTHR30069">
    <property type="entry name" value="TONB-DEPENDENT OUTER MEMBRANE RECEPTOR"/>
    <property type="match status" value="1"/>
</dbReference>
<evidence type="ECO:0000256" key="10">
    <source>
        <dbReference type="PROSITE-ProRule" id="PRU01360"/>
    </source>
</evidence>
<comment type="similarity">
    <text evidence="10 11">Belongs to the TonB-dependent receptor family.</text>
</comment>
<keyword evidence="9 10" id="KW-0998">Cell outer membrane</keyword>
<evidence type="ECO:0000256" key="6">
    <source>
        <dbReference type="ARBA" id="ARBA00023077"/>
    </source>
</evidence>
<evidence type="ECO:0000256" key="3">
    <source>
        <dbReference type="ARBA" id="ARBA00022452"/>
    </source>
</evidence>
<dbReference type="CDD" id="cd01347">
    <property type="entry name" value="ligand_gated_channel"/>
    <property type="match status" value="1"/>
</dbReference>
<dbReference type="InterPro" id="IPR036942">
    <property type="entry name" value="Beta-barrel_TonB_sf"/>
</dbReference>
<dbReference type="Gene3D" id="2.40.170.20">
    <property type="entry name" value="TonB-dependent receptor, beta-barrel domain"/>
    <property type="match status" value="1"/>
</dbReference>
<dbReference type="SUPFAM" id="SSF56935">
    <property type="entry name" value="Porins"/>
    <property type="match status" value="1"/>
</dbReference>
<keyword evidence="4 10" id="KW-0812">Transmembrane</keyword>
<dbReference type="Pfam" id="PF07715">
    <property type="entry name" value="Plug"/>
    <property type="match status" value="1"/>
</dbReference>
<keyword evidence="8 15" id="KW-0675">Receptor</keyword>
<evidence type="ECO:0000256" key="11">
    <source>
        <dbReference type="RuleBase" id="RU003357"/>
    </source>
</evidence>
<evidence type="ECO:0000256" key="1">
    <source>
        <dbReference type="ARBA" id="ARBA00004571"/>
    </source>
</evidence>
<evidence type="ECO:0000256" key="12">
    <source>
        <dbReference type="SAM" id="SignalP"/>
    </source>
</evidence>
<keyword evidence="7 10" id="KW-0472">Membrane</keyword>
<dbReference type="InterPro" id="IPR037066">
    <property type="entry name" value="Plug_dom_sf"/>
</dbReference>
<dbReference type="RefSeq" id="WP_156705753.1">
    <property type="nucleotide sequence ID" value="NZ_CACRUX010000098.1"/>
</dbReference>
<feature type="chain" id="PRO_5026686486" evidence="12">
    <location>
        <begin position="28"/>
        <end position="737"/>
    </location>
</feature>
<evidence type="ECO:0000259" key="14">
    <source>
        <dbReference type="Pfam" id="PF07715"/>
    </source>
</evidence>
<evidence type="ECO:0000256" key="5">
    <source>
        <dbReference type="ARBA" id="ARBA00022729"/>
    </source>
</evidence>
<dbReference type="InterPro" id="IPR012910">
    <property type="entry name" value="Plug_dom"/>
</dbReference>
<dbReference type="Pfam" id="PF00593">
    <property type="entry name" value="TonB_dep_Rec_b-barrel"/>
    <property type="match status" value="1"/>
</dbReference>
<keyword evidence="6 11" id="KW-0798">TonB box</keyword>
<dbReference type="PROSITE" id="PS52016">
    <property type="entry name" value="TONB_DEPENDENT_REC_3"/>
    <property type="match status" value="1"/>
</dbReference>
<evidence type="ECO:0000256" key="4">
    <source>
        <dbReference type="ARBA" id="ARBA00022692"/>
    </source>
</evidence>
<sequence>MKGQGLLVRAAVLACCGSILSCVGVQAEDVVTDYDLGTVVVTATKTEQTIANVPASVSVITSQDIADKNISSVQEALQFLPGIFIDQSAQGSLTMRGMSSTDILVLVDGVQQNNTYNGTVNFNMIPISNIERIEVLRGGASSLYGGHAVAGVINITTKGAPEYGTSVVADVSYGSYNTWKKAVSVNSRLSDKWSLGVTYEKRSSDGYKGFYRSLAPKKGTASISADLPQLSNGTYIYGGRGEKEWEHENYGFKIGYNFDESKSLVYSYNRINSESSYSNPFTYVHDTKGNPVWSGNVQVGTNKIISLSPKNFLGYDNENKRDTHILTYRDTANDFLARASYTHDKVDGFTSPTVPSSYKNVDWTGAGDYSLHPGKKFTYEVEKTWRDIGKHTINAGASYHTEEMIQKRYNLSSWHNKNSIINQYAQDEGKISNLAVFVQDEYKFDDEWSLFVGARYDRYKKGDGTFWASGKNGYDTTSEGKTYNHISPKVSLEYKANESTNYYMSYGESFNPPPLVYIYRYGGSGMGNVIPNPGLDPETSKTWELGMKRQLTDRDSVDISLYNVKTKDKIEYTYFYLPGTSTTEYKQYINYGVEKRRGIELNYEHKFTDNLTSYVNYAWQSGKVSGPKLEDTNKSGYSNAVDYSVPKHIFHAGLAYDKEKWTGLLDMQYVSARQSSTAAAGEYGAYDGYFLVNTSVGYRVTPDFTVKFSIDNIFDREFYDNEATAGRTYTLSVRYEY</sequence>
<feature type="signal peptide" evidence="12">
    <location>
        <begin position="1"/>
        <end position="27"/>
    </location>
</feature>
<organism evidence="15">
    <name type="scientific">Veillonella ratti</name>
    <dbReference type="NCBI Taxonomy" id="103892"/>
    <lineage>
        <taxon>Bacteria</taxon>
        <taxon>Bacillati</taxon>
        <taxon>Bacillota</taxon>
        <taxon>Negativicutes</taxon>
        <taxon>Veillonellales</taxon>
        <taxon>Veillonellaceae</taxon>
        <taxon>Veillonella</taxon>
    </lineage>
</organism>
<dbReference type="InterPro" id="IPR000531">
    <property type="entry name" value="Beta-barrel_TonB"/>
</dbReference>
<dbReference type="EMBL" id="CACRUX010000098">
    <property type="protein sequence ID" value="VYU49175.1"/>
    <property type="molecule type" value="Genomic_DNA"/>
</dbReference>
<dbReference type="PANTHER" id="PTHR30069:SF29">
    <property type="entry name" value="HEMOGLOBIN AND HEMOGLOBIN-HAPTOGLOBIN-BINDING PROTEIN 1-RELATED"/>
    <property type="match status" value="1"/>
</dbReference>
<dbReference type="GO" id="GO:0044718">
    <property type="term" value="P:siderophore transmembrane transport"/>
    <property type="evidence" value="ECO:0007669"/>
    <property type="project" value="TreeGrafter"/>
</dbReference>
<evidence type="ECO:0000256" key="8">
    <source>
        <dbReference type="ARBA" id="ARBA00023170"/>
    </source>
</evidence>
<evidence type="ECO:0000256" key="2">
    <source>
        <dbReference type="ARBA" id="ARBA00022448"/>
    </source>
</evidence>
<name>A0A6N3FAT7_9FIRM</name>
<proteinExistence type="inferred from homology"/>
<keyword evidence="2 10" id="KW-0813">Transport</keyword>
<comment type="subcellular location">
    <subcellularLocation>
        <location evidence="1 10">Cell outer membrane</location>
        <topology evidence="1 10">Multi-pass membrane protein</topology>
    </subcellularLocation>
</comment>